<comment type="caution">
    <text evidence="1">The sequence shown here is derived from an EMBL/GenBank/DDBJ whole genome shotgun (WGS) entry which is preliminary data.</text>
</comment>
<gene>
    <name evidence="1" type="ORF">PG991_006354</name>
</gene>
<protein>
    <submittedName>
        <fullName evidence="1">Uncharacterized protein</fullName>
    </submittedName>
</protein>
<dbReference type="SUPFAM" id="SSF56784">
    <property type="entry name" value="HAD-like"/>
    <property type="match status" value="1"/>
</dbReference>
<evidence type="ECO:0000313" key="1">
    <source>
        <dbReference type="EMBL" id="KAK8029298.1"/>
    </source>
</evidence>
<accession>A0ABR1SBZ2</accession>
<keyword evidence="2" id="KW-1185">Reference proteome</keyword>
<reference evidence="1 2" key="1">
    <citation type="submission" date="2023-01" db="EMBL/GenBank/DDBJ databases">
        <title>Analysis of 21 Apiospora genomes using comparative genomics revels a genus with tremendous synthesis potential of carbohydrate active enzymes and secondary metabolites.</title>
        <authorList>
            <person name="Sorensen T."/>
        </authorList>
    </citation>
    <scope>NUCLEOTIDE SEQUENCE [LARGE SCALE GENOMIC DNA]</scope>
    <source>
        <strain evidence="1 2">CBS 20057</strain>
    </source>
</reference>
<dbReference type="Gene3D" id="3.40.50.1000">
    <property type="entry name" value="HAD superfamily/HAD-like"/>
    <property type="match status" value="1"/>
</dbReference>
<dbReference type="Proteomes" id="UP001396898">
    <property type="component" value="Unassembled WGS sequence"/>
</dbReference>
<organism evidence="1 2">
    <name type="scientific">Apiospora marii</name>
    <dbReference type="NCBI Taxonomy" id="335849"/>
    <lineage>
        <taxon>Eukaryota</taxon>
        <taxon>Fungi</taxon>
        <taxon>Dikarya</taxon>
        <taxon>Ascomycota</taxon>
        <taxon>Pezizomycotina</taxon>
        <taxon>Sordariomycetes</taxon>
        <taxon>Xylariomycetidae</taxon>
        <taxon>Amphisphaeriales</taxon>
        <taxon>Apiosporaceae</taxon>
        <taxon>Apiospora</taxon>
    </lineage>
</organism>
<dbReference type="Gene3D" id="3.30.1240.20">
    <property type="match status" value="1"/>
</dbReference>
<dbReference type="InterPro" id="IPR036412">
    <property type="entry name" value="HAD-like_sf"/>
</dbReference>
<evidence type="ECO:0000313" key="2">
    <source>
        <dbReference type="Proteomes" id="UP001396898"/>
    </source>
</evidence>
<dbReference type="InterPro" id="IPR023214">
    <property type="entry name" value="HAD_sf"/>
</dbReference>
<dbReference type="InterPro" id="IPR043169">
    <property type="entry name" value="PMM_cap"/>
</dbReference>
<sequence length="280" mass="31433">MISLVAFDLDKTLVRYRQQPLPIEVVAAINFLLRVAHVALICHGAWEEVEPRVGAQLASDIPDLTKLWILPAGGTSIYGYHLADDGRFKYINRWNLWTEEEVATMVSTLDAALAAKGLAPPAAAVRGPRVEYCGSYIKLHVLGRGTDEPTKDAWDPDDTRRRRVEADMRARLHRIGLLQQGLYRDGLLLYKDGMLPEFEIRVGHGDTLDITRDEGLQRFACYHRLEEITGVPRSQMLWVGPRDDKPGKDQCIVLNNEHHTFVENLGEAVATIRAITACLS</sequence>
<proteinExistence type="predicted"/>
<name>A0ABR1SBZ2_9PEZI</name>
<dbReference type="EMBL" id="JAQQWI010000007">
    <property type="protein sequence ID" value="KAK8029298.1"/>
    <property type="molecule type" value="Genomic_DNA"/>
</dbReference>